<dbReference type="AlphaFoldDB" id="A0A370QG24"/>
<dbReference type="RefSeq" id="WP_147278522.1">
    <property type="nucleotide sequence ID" value="NZ_QRAO01000002.1"/>
</dbReference>
<dbReference type="InterPro" id="IPR029052">
    <property type="entry name" value="Metallo-depent_PP-like"/>
</dbReference>
<proteinExistence type="predicted"/>
<dbReference type="Proteomes" id="UP000255317">
    <property type="component" value="Unassembled WGS sequence"/>
</dbReference>
<evidence type="ECO:0000313" key="2">
    <source>
        <dbReference type="Proteomes" id="UP000255317"/>
    </source>
</evidence>
<dbReference type="EMBL" id="QRAO01000002">
    <property type="protein sequence ID" value="RDK87316.1"/>
    <property type="molecule type" value="Genomic_DNA"/>
</dbReference>
<gene>
    <name evidence="1" type="ORF">C8D94_102503</name>
</gene>
<accession>A0A370QG24</accession>
<name>A0A370QG24_9FLAO</name>
<dbReference type="Gene3D" id="3.60.21.10">
    <property type="match status" value="1"/>
</dbReference>
<dbReference type="PANTHER" id="PTHR34597:SF3">
    <property type="entry name" value="OUTER MEMBRANE TRANSPORTER CDIB"/>
    <property type="match status" value="1"/>
</dbReference>
<dbReference type="PROSITE" id="PS51257">
    <property type="entry name" value="PROKAR_LIPOPROTEIN"/>
    <property type="match status" value="1"/>
</dbReference>
<evidence type="ECO:0000313" key="1">
    <source>
        <dbReference type="EMBL" id="RDK87316.1"/>
    </source>
</evidence>
<dbReference type="PANTHER" id="PTHR34597">
    <property type="entry name" value="SLR1661 PROTEIN"/>
    <property type="match status" value="1"/>
</dbReference>
<dbReference type="InterPro" id="IPR051544">
    <property type="entry name" value="TPS_OM_transporter"/>
</dbReference>
<organism evidence="1 2">
    <name type="scientific">Marinirhabdus gelatinilytica</name>
    <dbReference type="NCBI Taxonomy" id="1703343"/>
    <lineage>
        <taxon>Bacteria</taxon>
        <taxon>Pseudomonadati</taxon>
        <taxon>Bacteroidota</taxon>
        <taxon>Flavobacteriia</taxon>
        <taxon>Flavobacteriales</taxon>
        <taxon>Flavobacteriaceae</taxon>
    </lineage>
</organism>
<dbReference type="GO" id="GO:0008320">
    <property type="term" value="F:protein transmembrane transporter activity"/>
    <property type="evidence" value="ECO:0007669"/>
    <property type="project" value="TreeGrafter"/>
</dbReference>
<dbReference type="OrthoDB" id="333971at2"/>
<sequence length="1223" mass="139864">MLNKYAPISIILCAFLFQSCAIRGIMLDEDRIENETYTNSETSRSFFIAGNTYKSDPEFTKVFTKAVLENPAKEKRILFVGNNIKGKDSTAIIKDLNDKAALIQSSKANVHIIPGKFEWKYDKLKGLEFMEDYLEEKLQTETNFMTPNNGCPLESIEIGEDIQLIVINSQWYIENWDSHPNFNDKCQIKTREKFLAEVKGEIKKSANKLILVAMTHPIFTNGYHAGRFSFRDHIFPLQGNIPLPGVASLVAEIRSQGGISTQDRFNKRYNEMASELRNIFNEPDHRILLISGLEQNLQYIEQDPFKQIVSGGGGETKPVGISDNGIFSYGGNGFARVDVLEEGSVWVSYYKTSATTDAERIFTHNIFDAVEKPNLDTIPSKFPEYVEASVYDEEAVEKTDFFKSFWGAHYREVYGTKVKAKTAVLDTLYGGLEVVRPGGGNQTKSLRLVTKDGKEYNMRALKKSAVQFLENTAFKGVNGEKYFTNTVPEDLILDFYTAAHPYGAFAIPEIAKAAQVFYTTPELYYVPKQERLGKYNEEYGDQLFMIVERPTDDFKNRKSFGYPDDVESTDDLLETLRDDEDYILNEEAYIRARIFDMLIGDWDRHSDQWRWAEFENEDGKKEFVPIPRDRDQVFANFDGRFLDALRNIMGSVNQFGVYGDDIKDVRWFNEAGSKLDRALVKRSDKSVWLEQATFLQNAITRETINKAFMDIPIEVQDTTIAKIKEHFLARKENLASIVERYYDEFIKFQMLTGTDKDDYFEIFRNGDGSTEISAYRIKDGEKGEQLFKRTFSSEATKEIWLYGLDDDDVFEVTGNSKKPILIRIIGGQNKDTYSIEKGKGIKVYDRRSKNSTIKNRGGAHFRFTNFYQANLYDYKRKPTKKSTLGLSLINNPDVGNAIGLSYQKDVNDFITNPYGRRTILNFNYQTITQGILLSFQKGYAAIFGDANLVFDGKFTSRNYTENFFGFGNDTENRDDTLSLDFNRINLSYINGGVGLERDSDYGSSFQFKVLIETVEIIKNGDNFINQQLTDSFGERNYFIKPSVTYKFENIDEGLVPTKGMLFATTIGGIDAFENNNLTGFLESTLTFYNSLLSNNRLILKTHAQTHLLVGDTPTFFQSPQLGAHNGLRGYRNERFTGRHAFLGNADVSYRFQQMKTFLFPLALVVYAGYDVGRVWVQNDTSDNWHTSYGGGLRLRWTNSIQANISTFYSEEGTRLQFGFNFSY</sequence>
<keyword evidence="2" id="KW-1185">Reference proteome</keyword>
<dbReference type="GO" id="GO:0046819">
    <property type="term" value="P:protein secretion by the type V secretion system"/>
    <property type="evidence" value="ECO:0007669"/>
    <property type="project" value="TreeGrafter"/>
</dbReference>
<dbReference type="GO" id="GO:0098046">
    <property type="term" value="C:type V protein secretion system complex"/>
    <property type="evidence" value="ECO:0007669"/>
    <property type="project" value="TreeGrafter"/>
</dbReference>
<protein>
    <recommendedName>
        <fullName evidence="3">Surface antigen-like protein</fullName>
    </recommendedName>
</protein>
<dbReference type="SUPFAM" id="SSF56300">
    <property type="entry name" value="Metallo-dependent phosphatases"/>
    <property type="match status" value="1"/>
</dbReference>
<reference evidence="1 2" key="1">
    <citation type="submission" date="2018-07" db="EMBL/GenBank/DDBJ databases">
        <title>Genomic Encyclopedia of Type Strains, Phase IV (KMG-IV): sequencing the most valuable type-strain genomes for metagenomic binning, comparative biology and taxonomic classification.</title>
        <authorList>
            <person name="Goeker M."/>
        </authorList>
    </citation>
    <scope>NUCLEOTIDE SEQUENCE [LARGE SCALE GENOMIC DNA]</scope>
    <source>
        <strain evidence="1 2">DSM 101478</strain>
    </source>
</reference>
<comment type="caution">
    <text evidence="1">The sequence shown here is derived from an EMBL/GenBank/DDBJ whole genome shotgun (WGS) entry which is preliminary data.</text>
</comment>
<evidence type="ECO:0008006" key="3">
    <source>
        <dbReference type="Google" id="ProtNLM"/>
    </source>
</evidence>